<dbReference type="STRING" id="151549.A0A4C1WKA9"/>
<dbReference type="PANTHER" id="PTHR37984:SF5">
    <property type="entry name" value="PROTEIN NYNRIN-LIKE"/>
    <property type="match status" value="1"/>
</dbReference>
<dbReference type="InterPro" id="IPR036397">
    <property type="entry name" value="RNaseH_sf"/>
</dbReference>
<keyword evidence="6" id="KW-1185">Reference proteome</keyword>
<sequence length="907" mass="102395">MYPTMQLDTERGKLSEVQSATADCASLQLNYRLCLIDRETRLHFLVDTADVKQPILWADFLSHSKLLVDLSYRRIVVQGTKLKTFDGIVKAAQPSVSTLDKNIPCLDLLSEFPNITKPISVKETPSHSVVHHIETTDLGRFSPSEHFGHIHVDIVRPLPTTADDYKYLLTIIDRCTGWPEAFPMKDFSADSVAKVVLEGWIARYGCPSKFTSDHEKQFESKIYLSYGSYEYVQNLRQSFDRLKPRPAARNSKHIFVYPDLKTYSKVFVRNDTARKTLQPPYDGPFNVIKRSDKIFTLQFPDRKAKFPIDRLKAAYILNEMDITDETSPQKVHFTPPEIPSPTSYPETTKFSRSGRIIRRPTILVCVIIHYCPPTNMETIPGASDVVGESHASTSEVGSAHREFEDHGADNLENFDRPVPSVPMEVYYEKMLKLQNNQIERLIQALKQPSTSDNKKTNLPEFDPDRSDMEAKAWCDTVALCMEEKPLSGSSLIIALSTALKGSASSWFSQISYSGMDWNHFRQIFLSRFDATETSAAALVRVNSSVPADGESMAAFANRTLTTLMARWKDLSVEQIAVSTVLARCVQIEPRLQRLAHTTELKDRTSMQRELMAYSYKKRTNSDRASNEPAKRSKTVTCYTCGRMGHKSNECLRNHKAKMTKMDFKKVDTTNKGGVPKRSAVCFKCGRVGHIAPQCSDRRASPSLAARSSGAEKPSTAEHRRVDACSVKQVSSQLTHLGQSYDFCFDSGSECSLIKETLANKFGGKRFGSLVTLLGIGTPTGCANTGEIEIKLIDPNRTVQRRPYRLSPDERQVCRDKIKELLAANIIRPSCSPFASPILLVKKKDGSDRLCVDYRELNRNTVPDKFPLPLISDQIQRLKGANYFTIWMLRLVFIKFRFIKTLLSVQHL</sequence>
<keyword evidence="1" id="KW-0863">Zinc-finger</keyword>
<dbReference type="GO" id="GO:0015074">
    <property type="term" value="P:DNA integration"/>
    <property type="evidence" value="ECO:0007669"/>
    <property type="project" value="InterPro"/>
</dbReference>
<evidence type="ECO:0000313" key="6">
    <source>
        <dbReference type="Proteomes" id="UP000299102"/>
    </source>
</evidence>
<keyword evidence="1" id="KW-0862">Zinc</keyword>
<evidence type="ECO:0000256" key="1">
    <source>
        <dbReference type="PROSITE-ProRule" id="PRU00047"/>
    </source>
</evidence>
<dbReference type="GO" id="GO:0071897">
    <property type="term" value="P:DNA biosynthetic process"/>
    <property type="evidence" value="ECO:0007669"/>
    <property type="project" value="UniProtKB-ARBA"/>
</dbReference>
<feature type="region of interest" description="Disordered" evidence="2">
    <location>
        <begin position="327"/>
        <end position="350"/>
    </location>
</feature>
<organism evidence="5 6">
    <name type="scientific">Eumeta variegata</name>
    <name type="common">Bagworm moth</name>
    <name type="synonym">Eumeta japonica</name>
    <dbReference type="NCBI Taxonomy" id="151549"/>
    <lineage>
        <taxon>Eukaryota</taxon>
        <taxon>Metazoa</taxon>
        <taxon>Ecdysozoa</taxon>
        <taxon>Arthropoda</taxon>
        <taxon>Hexapoda</taxon>
        <taxon>Insecta</taxon>
        <taxon>Pterygota</taxon>
        <taxon>Neoptera</taxon>
        <taxon>Endopterygota</taxon>
        <taxon>Lepidoptera</taxon>
        <taxon>Glossata</taxon>
        <taxon>Ditrysia</taxon>
        <taxon>Tineoidea</taxon>
        <taxon>Psychidae</taxon>
        <taxon>Oiketicinae</taxon>
        <taxon>Eumeta</taxon>
    </lineage>
</organism>
<evidence type="ECO:0000259" key="4">
    <source>
        <dbReference type="PROSITE" id="PS50994"/>
    </source>
</evidence>
<dbReference type="Proteomes" id="UP000299102">
    <property type="component" value="Unassembled WGS sequence"/>
</dbReference>
<dbReference type="AlphaFoldDB" id="A0A4C1WKA9"/>
<feature type="compositionally biased region" description="Polar residues" evidence="2">
    <location>
        <begin position="340"/>
        <end position="350"/>
    </location>
</feature>
<comment type="caution">
    <text evidence="5">The sequence shown here is derived from an EMBL/GenBank/DDBJ whole genome shotgun (WGS) entry which is preliminary data.</text>
</comment>
<dbReference type="PROSITE" id="PS50994">
    <property type="entry name" value="INTEGRASE"/>
    <property type="match status" value="1"/>
</dbReference>
<feature type="region of interest" description="Disordered" evidence="2">
    <location>
        <begin position="696"/>
        <end position="719"/>
    </location>
</feature>
<feature type="domain" description="CCHC-type" evidence="3">
    <location>
        <begin position="681"/>
        <end position="694"/>
    </location>
</feature>
<proteinExistence type="predicted"/>
<dbReference type="InterPro" id="IPR012337">
    <property type="entry name" value="RNaseH-like_sf"/>
</dbReference>
<reference evidence="5 6" key="1">
    <citation type="journal article" date="2019" name="Commun. Biol.">
        <title>The bagworm genome reveals a unique fibroin gene that provides high tensile strength.</title>
        <authorList>
            <person name="Kono N."/>
            <person name="Nakamura H."/>
            <person name="Ohtoshi R."/>
            <person name="Tomita M."/>
            <person name="Numata K."/>
            <person name="Arakawa K."/>
        </authorList>
    </citation>
    <scope>NUCLEOTIDE SEQUENCE [LARGE SCALE GENOMIC DNA]</scope>
</reference>
<dbReference type="OrthoDB" id="116216at2759"/>
<evidence type="ECO:0000313" key="5">
    <source>
        <dbReference type="EMBL" id="GBP51868.1"/>
    </source>
</evidence>
<dbReference type="GO" id="GO:0008270">
    <property type="term" value="F:zinc ion binding"/>
    <property type="evidence" value="ECO:0007669"/>
    <property type="project" value="UniProtKB-KW"/>
</dbReference>
<dbReference type="SUPFAM" id="SSF53098">
    <property type="entry name" value="Ribonuclease H-like"/>
    <property type="match status" value="1"/>
</dbReference>
<dbReference type="GO" id="GO:0042575">
    <property type="term" value="C:DNA polymerase complex"/>
    <property type="evidence" value="ECO:0007669"/>
    <property type="project" value="UniProtKB-ARBA"/>
</dbReference>
<dbReference type="SUPFAM" id="SSF57756">
    <property type="entry name" value="Retrovirus zinc finger-like domains"/>
    <property type="match status" value="1"/>
</dbReference>
<dbReference type="SUPFAM" id="SSF56672">
    <property type="entry name" value="DNA/RNA polymerases"/>
    <property type="match status" value="1"/>
</dbReference>
<name>A0A4C1WKA9_EUMVA</name>
<dbReference type="InterPro" id="IPR036875">
    <property type="entry name" value="Znf_CCHC_sf"/>
</dbReference>
<evidence type="ECO:0000259" key="3">
    <source>
        <dbReference type="PROSITE" id="PS50158"/>
    </source>
</evidence>
<accession>A0A4C1WKA9</accession>
<dbReference type="InterPro" id="IPR001584">
    <property type="entry name" value="Integrase_cat-core"/>
</dbReference>
<dbReference type="SMART" id="SM00343">
    <property type="entry name" value="ZnF_C2HC"/>
    <property type="match status" value="2"/>
</dbReference>
<dbReference type="InterPro" id="IPR050951">
    <property type="entry name" value="Retrovirus_Pol_polyprotein"/>
</dbReference>
<keyword evidence="1" id="KW-0479">Metal-binding</keyword>
<dbReference type="Pfam" id="PF00098">
    <property type="entry name" value="zf-CCHC"/>
    <property type="match status" value="2"/>
</dbReference>
<dbReference type="PROSITE" id="PS50158">
    <property type="entry name" value="ZF_CCHC"/>
    <property type="match status" value="2"/>
</dbReference>
<dbReference type="Gene3D" id="3.30.420.10">
    <property type="entry name" value="Ribonuclease H-like superfamily/Ribonuclease H"/>
    <property type="match status" value="1"/>
</dbReference>
<feature type="domain" description="Integrase catalytic" evidence="4">
    <location>
        <begin position="139"/>
        <end position="315"/>
    </location>
</feature>
<dbReference type="EMBL" id="BGZK01000590">
    <property type="protein sequence ID" value="GBP51868.1"/>
    <property type="molecule type" value="Genomic_DNA"/>
</dbReference>
<feature type="domain" description="CCHC-type" evidence="3">
    <location>
        <begin position="637"/>
        <end position="650"/>
    </location>
</feature>
<protein>
    <recommendedName>
        <fullName evidence="7">Endonuclease</fullName>
    </recommendedName>
</protein>
<dbReference type="GO" id="GO:0003676">
    <property type="term" value="F:nucleic acid binding"/>
    <property type="evidence" value="ECO:0007669"/>
    <property type="project" value="InterPro"/>
</dbReference>
<evidence type="ECO:0008006" key="7">
    <source>
        <dbReference type="Google" id="ProtNLM"/>
    </source>
</evidence>
<evidence type="ECO:0000256" key="2">
    <source>
        <dbReference type="SAM" id="MobiDB-lite"/>
    </source>
</evidence>
<gene>
    <name evidence="5" type="ORF">EVAR_88573_1</name>
</gene>
<dbReference type="InterPro" id="IPR043502">
    <property type="entry name" value="DNA/RNA_pol_sf"/>
</dbReference>
<dbReference type="PANTHER" id="PTHR37984">
    <property type="entry name" value="PROTEIN CBG26694"/>
    <property type="match status" value="1"/>
</dbReference>
<dbReference type="InterPro" id="IPR001878">
    <property type="entry name" value="Znf_CCHC"/>
</dbReference>
<dbReference type="Gene3D" id="4.10.60.10">
    <property type="entry name" value="Zinc finger, CCHC-type"/>
    <property type="match status" value="1"/>
</dbReference>
<dbReference type="Gene3D" id="3.10.10.10">
    <property type="entry name" value="HIV Type 1 Reverse Transcriptase, subunit A, domain 1"/>
    <property type="match status" value="1"/>
</dbReference>